<evidence type="ECO:0000256" key="2">
    <source>
        <dbReference type="SAM" id="MobiDB-lite"/>
    </source>
</evidence>
<feature type="compositionally biased region" description="Polar residues" evidence="2">
    <location>
        <begin position="291"/>
        <end position="302"/>
    </location>
</feature>
<dbReference type="Pfam" id="PF24423">
    <property type="entry name" value="OVT1"/>
    <property type="match status" value="1"/>
</dbReference>
<keyword evidence="4" id="KW-1185">Reference proteome</keyword>
<dbReference type="EMBL" id="UYRR01004507">
    <property type="protein sequence ID" value="VDK21094.1"/>
    <property type="molecule type" value="Genomic_DNA"/>
</dbReference>
<reference evidence="3 4" key="2">
    <citation type="submission" date="2018-11" db="EMBL/GenBank/DDBJ databases">
        <authorList>
            <consortium name="Pathogen Informatics"/>
        </authorList>
    </citation>
    <scope>NUCLEOTIDE SEQUENCE [LARGE SCALE GENOMIC DNA]</scope>
</reference>
<protein>
    <submittedName>
        <fullName evidence="5">HOOK domain-containing protein</fullName>
    </submittedName>
</protein>
<evidence type="ECO:0000313" key="4">
    <source>
        <dbReference type="Proteomes" id="UP000267096"/>
    </source>
</evidence>
<evidence type="ECO:0000256" key="1">
    <source>
        <dbReference type="SAM" id="Coils"/>
    </source>
</evidence>
<feature type="compositionally biased region" description="Basic and acidic residues" evidence="2">
    <location>
        <begin position="236"/>
        <end position="259"/>
    </location>
</feature>
<dbReference type="AlphaFoldDB" id="A0A0M3J6N3"/>
<keyword evidence="1" id="KW-0175">Coiled coil</keyword>
<name>A0A0M3J6N3_ANISI</name>
<dbReference type="WBParaSite" id="ASIM_0000322301-mRNA-1">
    <property type="protein sequence ID" value="ASIM_0000322301-mRNA-1"/>
    <property type="gene ID" value="ASIM_0000322301"/>
</dbReference>
<evidence type="ECO:0000313" key="3">
    <source>
        <dbReference type="EMBL" id="VDK21094.1"/>
    </source>
</evidence>
<gene>
    <name evidence="3" type="ORF">ASIM_LOCUS3067</name>
</gene>
<proteinExistence type="predicted"/>
<accession>A0A0M3J6N3</accession>
<evidence type="ECO:0000313" key="5">
    <source>
        <dbReference type="WBParaSite" id="ASIM_0000322301-mRNA-1"/>
    </source>
</evidence>
<reference evidence="5" key="1">
    <citation type="submission" date="2017-02" db="UniProtKB">
        <authorList>
            <consortium name="WormBaseParasite"/>
        </authorList>
    </citation>
    <scope>IDENTIFICATION</scope>
</reference>
<sequence length="309" mass="36058">MDLFQEENKKLKGDLLEMKSKHRELEMEYNGTIRKINEKDVTIQNLELLKTNLLKELENERVRFDAVTSELDNLQVDFDSKTKTTVAVEMTVKELKRQRDEISKEKEDLSKHLVELSRRLASEIKRGDDAEYIMQQNMNDIGRMEGDLLDNEKQILALRQQNDESDTKLATLNAKISNLENCQASSAREIQKLTELNAKLQQEKQDIMSLKQKCDVMVDLLKDKLRKMDVEMEKLKGENRELQEREDAAQKQQKEDANKVHQLAMELKEAGAEIQELERKLAQVAEDDQLRLQQTRQASSGTRGEFYRF</sequence>
<feature type="region of interest" description="Disordered" evidence="2">
    <location>
        <begin position="236"/>
        <end position="262"/>
    </location>
</feature>
<organism evidence="5">
    <name type="scientific">Anisakis simplex</name>
    <name type="common">Herring worm</name>
    <dbReference type="NCBI Taxonomy" id="6269"/>
    <lineage>
        <taxon>Eukaryota</taxon>
        <taxon>Metazoa</taxon>
        <taxon>Ecdysozoa</taxon>
        <taxon>Nematoda</taxon>
        <taxon>Chromadorea</taxon>
        <taxon>Rhabditida</taxon>
        <taxon>Spirurina</taxon>
        <taxon>Ascaridomorpha</taxon>
        <taxon>Ascaridoidea</taxon>
        <taxon>Anisakidae</taxon>
        <taxon>Anisakis</taxon>
        <taxon>Anisakis simplex complex</taxon>
    </lineage>
</organism>
<dbReference type="OrthoDB" id="5835755at2759"/>
<dbReference type="Proteomes" id="UP000267096">
    <property type="component" value="Unassembled WGS sequence"/>
</dbReference>
<dbReference type="SUPFAM" id="SSF57997">
    <property type="entry name" value="Tropomyosin"/>
    <property type="match status" value="1"/>
</dbReference>
<feature type="coiled-coil region" evidence="1">
    <location>
        <begin position="1"/>
        <end position="119"/>
    </location>
</feature>
<feature type="region of interest" description="Disordered" evidence="2">
    <location>
        <begin position="288"/>
        <end position="309"/>
    </location>
</feature>